<evidence type="ECO:0000313" key="9">
    <source>
        <dbReference type="Proteomes" id="UP001629246"/>
    </source>
</evidence>
<feature type="transmembrane region" description="Helical" evidence="5">
    <location>
        <begin position="192"/>
        <end position="213"/>
    </location>
</feature>
<keyword evidence="5" id="KW-0472">Membrane</keyword>
<dbReference type="InterPro" id="IPR047347">
    <property type="entry name" value="YvaQ-like_sensor"/>
</dbReference>
<evidence type="ECO:0000256" key="4">
    <source>
        <dbReference type="SAM" id="Coils"/>
    </source>
</evidence>
<gene>
    <name evidence="8" type="ORF">PQR62_23125</name>
</gene>
<dbReference type="PROSITE" id="PS50885">
    <property type="entry name" value="HAMP"/>
    <property type="match status" value="1"/>
</dbReference>
<dbReference type="PANTHER" id="PTHR43531">
    <property type="entry name" value="PROTEIN ICFG"/>
    <property type="match status" value="1"/>
</dbReference>
<keyword evidence="1" id="KW-0488">Methylation</keyword>
<dbReference type="InterPro" id="IPR051310">
    <property type="entry name" value="MCP_chemotaxis"/>
</dbReference>
<sequence length="549" mass="58669">MMNHFRNLKLSAKLMASFLCVLLLTAVLGGFSLIQITRVHQVSSELNARWTPATRLLLGLRSEIARFRIEEFQHLLSTRNDEAAAFEKAMQEISQKRVALERSYQALPPNAAEQKIYAAYAEAMKAYLALHEKILGLSNQGRTEEAKALIRNEGSTLTTQLNREIDALLAISESGSNAGSANADAAYDSAKIGIVILLACSLLAGLALSVFIARVVTLPLRKAVAIATAVSQGDLRSEFSTPSADETGLMLSALHEMNQSLVRIVGEVRGRTERISIATAELVNGNLDLSGRTEEQAASLEQTAASMQEMTSTVRKNSSNAEQANALARTASGVAERGGRMVADMVRTMSAIDEFSKRIVDIIGVIDGIAFQTNILALNAAVEAARAGEQGRGFAVVASEVRNLAQRSASAAREIKTLIGNSVSQVSAGTELAARTGETMQEVVQSVQRVSTVIADIASASNEQTSGIEQINQVMTQLDEITQRNSALVEEASAATESLRREADGLTQAMLVFKSQQAALPVAAEDEAVAAAAQLSADTGRLQLQLRRS</sequence>
<evidence type="ECO:0000256" key="5">
    <source>
        <dbReference type="SAM" id="Phobius"/>
    </source>
</evidence>
<feature type="domain" description="HAMP" evidence="7">
    <location>
        <begin position="214"/>
        <end position="266"/>
    </location>
</feature>
<dbReference type="PROSITE" id="PS50111">
    <property type="entry name" value="CHEMOTAXIS_TRANSDUC_2"/>
    <property type="match status" value="1"/>
</dbReference>
<dbReference type="InterPro" id="IPR024478">
    <property type="entry name" value="HlyB_4HB_MCP"/>
</dbReference>
<comment type="similarity">
    <text evidence="2">Belongs to the methyl-accepting chemotaxis (MCP) protein family.</text>
</comment>
<proteinExistence type="inferred from homology"/>
<keyword evidence="5" id="KW-1133">Transmembrane helix</keyword>
<keyword evidence="4" id="KW-0175">Coiled coil</keyword>
<dbReference type="PANTHER" id="PTHR43531:SF14">
    <property type="entry name" value="METHYL-ACCEPTING CHEMOTAXIS PROTEIN I-RELATED"/>
    <property type="match status" value="1"/>
</dbReference>
<dbReference type="PRINTS" id="PR00260">
    <property type="entry name" value="CHEMTRNSDUCR"/>
</dbReference>
<dbReference type="CDD" id="cd11386">
    <property type="entry name" value="MCP_signal"/>
    <property type="match status" value="1"/>
</dbReference>
<dbReference type="Pfam" id="PF12729">
    <property type="entry name" value="4HB_MCP_1"/>
    <property type="match status" value="1"/>
</dbReference>
<organism evidence="8 9">
    <name type="scientific">Herbaspirillum lusitanum</name>
    <dbReference type="NCBI Taxonomy" id="213312"/>
    <lineage>
        <taxon>Bacteria</taxon>
        <taxon>Pseudomonadati</taxon>
        <taxon>Pseudomonadota</taxon>
        <taxon>Betaproteobacteria</taxon>
        <taxon>Burkholderiales</taxon>
        <taxon>Oxalobacteraceae</taxon>
        <taxon>Herbaspirillum</taxon>
    </lineage>
</organism>
<keyword evidence="5" id="KW-0812">Transmembrane</keyword>
<evidence type="ECO:0000259" key="7">
    <source>
        <dbReference type="PROSITE" id="PS50885"/>
    </source>
</evidence>
<feature type="domain" description="Methyl-accepting transducer" evidence="6">
    <location>
        <begin position="271"/>
        <end position="500"/>
    </location>
</feature>
<evidence type="ECO:0000256" key="2">
    <source>
        <dbReference type="ARBA" id="ARBA00029447"/>
    </source>
</evidence>
<evidence type="ECO:0000259" key="6">
    <source>
        <dbReference type="PROSITE" id="PS50111"/>
    </source>
</evidence>
<keyword evidence="3" id="KW-0807">Transducer</keyword>
<dbReference type="CDD" id="cd19411">
    <property type="entry name" value="MCP2201-like_sensor"/>
    <property type="match status" value="1"/>
</dbReference>
<evidence type="ECO:0000256" key="3">
    <source>
        <dbReference type="PROSITE-ProRule" id="PRU00284"/>
    </source>
</evidence>
<name>A0ABW9AG11_9BURK</name>
<keyword evidence="9" id="KW-1185">Reference proteome</keyword>
<dbReference type="Pfam" id="PF00015">
    <property type="entry name" value="MCPsignal"/>
    <property type="match status" value="1"/>
</dbReference>
<feature type="coiled-coil region" evidence="4">
    <location>
        <begin position="471"/>
        <end position="509"/>
    </location>
</feature>
<dbReference type="SUPFAM" id="SSF58104">
    <property type="entry name" value="Methyl-accepting chemotaxis protein (MCP) signaling domain"/>
    <property type="match status" value="1"/>
</dbReference>
<dbReference type="Gene3D" id="1.10.287.950">
    <property type="entry name" value="Methyl-accepting chemotaxis protein"/>
    <property type="match status" value="1"/>
</dbReference>
<dbReference type="InterPro" id="IPR004090">
    <property type="entry name" value="Chemotax_Me-accpt_rcpt"/>
</dbReference>
<dbReference type="InterPro" id="IPR004089">
    <property type="entry name" value="MCPsignal_dom"/>
</dbReference>
<dbReference type="SMART" id="SM00304">
    <property type="entry name" value="HAMP"/>
    <property type="match status" value="1"/>
</dbReference>
<evidence type="ECO:0000256" key="1">
    <source>
        <dbReference type="ARBA" id="ARBA00022481"/>
    </source>
</evidence>
<comment type="caution">
    <text evidence="8">The sequence shown here is derived from an EMBL/GenBank/DDBJ whole genome shotgun (WGS) entry which is preliminary data.</text>
</comment>
<evidence type="ECO:0000313" key="8">
    <source>
        <dbReference type="EMBL" id="MFL9927184.1"/>
    </source>
</evidence>
<dbReference type="RefSeq" id="WP_408160423.1">
    <property type="nucleotide sequence ID" value="NZ_JAQQFM010000012.1"/>
</dbReference>
<protein>
    <submittedName>
        <fullName evidence="8">Methyl-accepting chemotaxis protein</fullName>
    </submittedName>
</protein>
<accession>A0ABW9AG11</accession>
<dbReference type="SMART" id="SM00283">
    <property type="entry name" value="MA"/>
    <property type="match status" value="1"/>
</dbReference>
<reference evidence="8 9" key="1">
    <citation type="journal article" date="2024" name="Chem. Sci.">
        <title>Discovery of megapolipeptins by genome mining of a Burkholderiales bacteria collection.</title>
        <authorList>
            <person name="Paulo B.S."/>
            <person name="Recchia M.J.J."/>
            <person name="Lee S."/>
            <person name="Fergusson C.H."/>
            <person name="Romanowski S.B."/>
            <person name="Hernandez A."/>
            <person name="Krull N."/>
            <person name="Liu D.Y."/>
            <person name="Cavanagh H."/>
            <person name="Bos A."/>
            <person name="Gray C.A."/>
            <person name="Murphy B.T."/>
            <person name="Linington R.G."/>
            <person name="Eustaquio A.S."/>
        </authorList>
    </citation>
    <scope>NUCLEOTIDE SEQUENCE [LARGE SCALE GENOMIC DNA]</scope>
    <source>
        <strain evidence="8 9">RL21-008-BIB-A</strain>
    </source>
</reference>
<dbReference type="Proteomes" id="UP001629246">
    <property type="component" value="Unassembled WGS sequence"/>
</dbReference>
<dbReference type="EMBL" id="JAQQFM010000012">
    <property type="protein sequence ID" value="MFL9927184.1"/>
    <property type="molecule type" value="Genomic_DNA"/>
</dbReference>
<dbReference type="InterPro" id="IPR003660">
    <property type="entry name" value="HAMP_dom"/>
</dbReference>